<gene>
    <name evidence="6" type="ORF">CANTADRAFT_45448</name>
</gene>
<dbReference type="GO" id="GO:0005783">
    <property type="term" value="C:endoplasmic reticulum"/>
    <property type="evidence" value="ECO:0007669"/>
    <property type="project" value="TreeGrafter"/>
</dbReference>
<evidence type="ECO:0000256" key="1">
    <source>
        <dbReference type="ARBA" id="ARBA00008655"/>
    </source>
</evidence>
<keyword evidence="3" id="KW-0012">Acyltransferase</keyword>
<dbReference type="Pfam" id="PF01553">
    <property type="entry name" value="Acyltransferase"/>
    <property type="match status" value="1"/>
</dbReference>
<keyword evidence="4" id="KW-0472">Membrane</keyword>
<dbReference type="GO" id="GO:0016746">
    <property type="term" value="F:acyltransferase activity"/>
    <property type="evidence" value="ECO:0007669"/>
    <property type="project" value="UniProtKB-KW"/>
</dbReference>
<dbReference type="PANTHER" id="PTHR10983">
    <property type="entry name" value="1-ACYLGLYCEROL-3-PHOSPHATE ACYLTRANSFERASE-RELATED"/>
    <property type="match status" value="1"/>
</dbReference>
<dbReference type="RefSeq" id="XP_020066959.1">
    <property type="nucleotide sequence ID" value="XM_020209215.1"/>
</dbReference>
<dbReference type="EMBL" id="KV453909">
    <property type="protein sequence ID" value="ODV81837.1"/>
    <property type="molecule type" value="Genomic_DNA"/>
</dbReference>
<comment type="similarity">
    <text evidence="1">Belongs to the 1-acyl-sn-glycerol-3-phosphate acyltransferase family.</text>
</comment>
<feature type="transmembrane region" description="Helical" evidence="4">
    <location>
        <begin position="12"/>
        <end position="34"/>
    </location>
</feature>
<protein>
    <recommendedName>
        <fullName evidence="5">Phospholipid/glycerol acyltransferase domain-containing protein</fullName>
    </recommendedName>
</protein>
<proteinExistence type="inferred from homology"/>
<evidence type="ECO:0000259" key="5">
    <source>
        <dbReference type="SMART" id="SM00563"/>
    </source>
</evidence>
<keyword evidence="2" id="KW-0808">Transferase</keyword>
<feature type="transmembrane region" description="Helical" evidence="4">
    <location>
        <begin position="382"/>
        <end position="404"/>
    </location>
</feature>
<dbReference type="PROSITE" id="PS51257">
    <property type="entry name" value="PROKAR_LIPOPROTEIN"/>
    <property type="match status" value="1"/>
</dbReference>
<dbReference type="CDD" id="cd07990">
    <property type="entry name" value="LPLAT_LCLAT1-like"/>
    <property type="match status" value="1"/>
</dbReference>
<keyword evidence="4" id="KW-1133">Transmembrane helix</keyword>
<dbReference type="OrthoDB" id="189226at2759"/>
<reference evidence="7" key="1">
    <citation type="submission" date="2016-05" db="EMBL/GenBank/DDBJ databases">
        <title>Comparative genomics of biotechnologically important yeasts.</title>
        <authorList>
            <consortium name="DOE Joint Genome Institute"/>
            <person name="Riley R."/>
            <person name="Haridas S."/>
            <person name="Wolfe K.H."/>
            <person name="Lopes M.R."/>
            <person name="Hittinger C.T."/>
            <person name="Goker M."/>
            <person name="Salamov A."/>
            <person name="Wisecaver J."/>
            <person name="Long T.M."/>
            <person name="Aerts A.L."/>
            <person name="Barry K."/>
            <person name="Choi C."/>
            <person name="Clum A."/>
            <person name="Coughlan A.Y."/>
            <person name="Deshpande S."/>
            <person name="Douglass A.P."/>
            <person name="Hanson S.J."/>
            <person name="Klenk H.-P."/>
            <person name="Labutti K."/>
            <person name="Lapidus A."/>
            <person name="Lindquist E."/>
            <person name="Lipzen A."/>
            <person name="Meier-Kolthoff J.P."/>
            <person name="Ohm R.A."/>
            <person name="Otillar R.P."/>
            <person name="Pangilinan J."/>
            <person name="Peng Y."/>
            <person name="Rokas A."/>
            <person name="Rosa C.A."/>
            <person name="Scheuner C."/>
            <person name="Sibirny A.A."/>
            <person name="Slot J.C."/>
            <person name="Stielow J.B."/>
            <person name="Sun H."/>
            <person name="Kurtzman C.P."/>
            <person name="Blackwell M."/>
            <person name="Grigoriev I.V."/>
            <person name="Jeffries T.W."/>
        </authorList>
    </citation>
    <scope>NUCLEOTIDE SEQUENCE [LARGE SCALE GENOMIC DNA]</scope>
    <source>
        <strain evidence="7">NRRL Y-17324</strain>
    </source>
</reference>
<evidence type="ECO:0000256" key="2">
    <source>
        <dbReference type="ARBA" id="ARBA00022679"/>
    </source>
</evidence>
<dbReference type="InterPro" id="IPR032098">
    <property type="entry name" value="Acyltransf_C"/>
</dbReference>
<evidence type="ECO:0000256" key="3">
    <source>
        <dbReference type="ARBA" id="ARBA00023315"/>
    </source>
</evidence>
<dbReference type="SMART" id="SM00563">
    <property type="entry name" value="PlsC"/>
    <property type="match status" value="1"/>
</dbReference>
<dbReference type="Pfam" id="PF16076">
    <property type="entry name" value="Acyltransf_C"/>
    <property type="match status" value="1"/>
</dbReference>
<keyword evidence="4" id="KW-0812">Transmembrane</keyword>
<dbReference type="InterPro" id="IPR002123">
    <property type="entry name" value="Plipid/glycerol_acylTrfase"/>
</dbReference>
<evidence type="ECO:0000313" key="6">
    <source>
        <dbReference type="EMBL" id="ODV81837.1"/>
    </source>
</evidence>
<dbReference type="Proteomes" id="UP000094285">
    <property type="component" value="Unassembled WGS sequence"/>
</dbReference>
<evidence type="ECO:0000256" key="4">
    <source>
        <dbReference type="SAM" id="Phobius"/>
    </source>
</evidence>
<sequence>MARESRSPLALVRAALLGPMFILGCLSITITQYVGLNVLPDAELIQGMINLTKTQFVVLLTFITSHINPSKLAVTFDPNGSDRFRAVDGTLLSTLTPNSVLISNHQIYTDWFFHWYLSYTARLSNLMHIVLKDLSHIPVLGYGMKNFNFLFLSRKWEKDKVLLTNQLLTMDANARGLGPANNVKHVASTNIRSSPSAPDVVHWPQGENSNKVWPYQLILYPEGTVPSDRTKGRSKAYTAERNLPPLDHVLLPRIRGLFLTLRKLRNTAEVVYDLTTGYSQLKPDEYGELVFSLKRFYLLGKGPSQVNIFVKSWKVSEIPLGDETVDIDDAKEEDLKKFEDWLVARWYEKDRLLDTFYKTGSFGVQGTETVVADIKLGSQLEIFPVFVPLLILALLLRAAWVLLWKLV</sequence>
<keyword evidence="7" id="KW-1185">Reference proteome</keyword>
<dbReference type="GO" id="GO:0036149">
    <property type="term" value="P:phosphatidylinositol acyl-chain remodeling"/>
    <property type="evidence" value="ECO:0007669"/>
    <property type="project" value="TreeGrafter"/>
</dbReference>
<organism evidence="6 7">
    <name type="scientific">Suhomyces tanzawaensis NRRL Y-17324</name>
    <dbReference type="NCBI Taxonomy" id="984487"/>
    <lineage>
        <taxon>Eukaryota</taxon>
        <taxon>Fungi</taxon>
        <taxon>Dikarya</taxon>
        <taxon>Ascomycota</taxon>
        <taxon>Saccharomycotina</taxon>
        <taxon>Pichiomycetes</taxon>
        <taxon>Debaryomycetaceae</taxon>
        <taxon>Suhomyces</taxon>
    </lineage>
</organism>
<feature type="domain" description="Phospholipid/glycerol acyltransferase" evidence="5">
    <location>
        <begin position="99"/>
        <end position="258"/>
    </location>
</feature>
<evidence type="ECO:0000313" key="7">
    <source>
        <dbReference type="Proteomes" id="UP000094285"/>
    </source>
</evidence>
<dbReference type="STRING" id="984487.A0A1E4SQW9"/>
<name>A0A1E4SQW9_9ASCO</name>
<dbReference type="PANTHER" id="PTHR10983:SF16">
    <property type="entry name" value="LYSOCARDIOLIPIN ACYLTRANSFERASE 1"/>
    <property type="match status" value="1"/>
</dbReference>
<dbReference type="AlphaFoldDB" id="A0A1E4SQW9"/>
<accession>A0A1E4SQW9</accession>
<dbReference type="GeneID" id="30983351"/>